<name>A0AAV7KXF9_PLEWA</name>
<gene>
    <name evidence="2" type="ORF">NDU88_003611</name>
</gene>
<protein>
    <submittedName>
        <fullName evidence="2">Uncharacterized protein</fullName>
    </submittedName>
</protein>
<organism evidence="2 3">
    <name type="scientific">Pleurodeles waltl</name>
    <name type="common">Iberian ribbed newt</name>
    <dbReference type="NCBI Taxonomy" id="8319"/>
    <lineage>
        <taxon>Eukaryota</taxon>
        <taxon>Metazoa</taxon>
        <taxon>Chordata</taxon>
        <taxon>Craniata</taxon>
        <taxon>Vertebrata</taxon>
        <taxon>Euteleostomi</taxon>
        <taxon>Amphibia</taxon>
        <taxon>Batrachia</taxon>
        <taxon>Caudata</taxon>
        <taxon>Salamandroidea</taxon>
        <taxon>Salamandridae</taxon>
        <taxon>Pleurodelinae</taxon>
        <taxon>Pleurodeles</taxon>
    </lineage>
</organism>
<dbReference type="AlphaFoldDB" id="A0AAV7KXF9"/>
<accession>A0AAV7KXF9</accession>
<dbReference type="EMBL" id="JANPWB010000016">
    <property type="protein sequence ID" value="KAJ1083452.1"/>
    <property type="molecule type" value="Genomic_DNA"/>
</dbReference>
<keyword evidence="3" id="KW-1185">Reference proteome</keyword>
<comment type="caution">
    <text evidence="2">The sequence shown here is derived from an EMBL/GenBank/DDBJ whole genome shotgun (WGS) entry which is preliminary data.</text>
</comment>
<evidence type="ECO:0000256" key="1">
    <source>
        <dbReference type="SAM" id="MobiDB-lite"/>
    </source>
</evidence>
<reference evidence="2" key="1">
    <citation type="journal article" date="2022" name="bioRxiv">
        <title>Sequencing and chromosome-scale assembly of the giantPleurodeles waltlgenome.</title>
        <authorList>
            <person name="Brown T."/>
            <person name="Elewa A."/>
            <person name="Iarovenko S."/>
            <person name="Subramanian E."/>
            <person name="Araus A.J."/>
            <person name="Petzold A."/>
            <person name="Susuki M."/>
            <person name="Suzuki K.-i.T."/>
            <person name="Hayashi T."/>
            <person name="Toyoda A."/>
            <person name="Oliveira C."/>
            <person name="Osipova E."/>
            <person name="Leigh N.D."/>
            <person name="Simon A."/>
            <person name="Yun M.H."/>
        </authorList>
    </citation>
    <scope>NUCLEOTIDE SEQUENCE</scope>
    <source>
        <strain evidence="2">20211129_DDA</strain>
        <tissue evidence="2">Liver</tissue>
    </source>
</reference>
<sequence length="115" mass="12791">MPVKVRAPSGHRLEGRVKSGAVYPTSREPVVPGSLGQGADSVFDEEPSTSRGASARFECLDEELLDYDEDVEEQVIPASKGVVREQHTLSRRWSGAITLGIVVGTWWREVWREVR</sequence>
<feature type="region of interest" description="Disordered" evidence="1">
    <location>
        <begin position="24"/>
        <end position="50"/>
    </location>
</feature>
<evidence type="ECO:0000313" key="3">
    <source>
        <dbReference type="Proteomes" id="UP001066276"/>
    </source>
</evidence>
<proteinExistence type="predicted"/>
<dbReference type="Proteomes" id="UP001066276">
    <property type="component" value="Chromosome 12"/>
</dbReference>
<evidence type="ECO:0000313" key="2">
    <source>
        <dbReference type="EMBL" id="KAJ1083452.1"/>
    </source>
</evidence>